<proteinExistence type="predicted"/>
<feature type="transmembrane region" description="Helical" evidence="2">
    <location>
        <begin position="60"/>
        <end position="81"/>
    </location>
</feature>
<reference evidence="3 4" key="2">
    <citation type="submission" date="2020-03" db="EMBL/GenBank/DDBJ databases">
        <authorList>
            <person name="Ichikawa N."/>
            <person name="Kimura A."/>
            <person name="Kitahashi Y."/>
            <person name="Uohara A."/>
        </authorList>
    </citation>
    <scope>NUCLEOTIDE SEQUENCE [LARGE SCALE GENOMIC DNA]</scope>
    <source>
        <strain evidence="3 4">NBRC 108639</strain>
    </source>
</reference>
<reference evidence="3 4" key="1">
    <citation type="submission" date="2020-03" db="EMBL/GenBank/DDBJ databases">
        <title>Whole genome shotgun sequence of Phytohabitans houttuyneae NBRC 108639.</title>
        <authorList>
            <person name="Komaki H."/>
            <person name="Tamura T."/>
        </authorList>
    </citation>
    <scope>NUCLEOTIDE SEQUENCE [LARGE SCALE GENOMIC DNA]</scope>
    <source>
        <strain evidence="3 4">NBRC 108639</strain>
    </source>
</reference>
<sequence>MTATKRRRRPGWSLIRAFLWTSAVAALAGAIVLAGLGLVAKLEGDEAATTWAVWGSIGESFGVLNTIFSGFACAALVVTFWMQFHELKGQRVELASQRESLSLTQAELHRSTEANLRRLHVDLQKIALDDPDLAEVWPIYGTDAPLKRRRQYIYANLILQHIRLQWSISVYSDDEVRGALRYVFRSPLMRDFWKTTARARNSVLVPGGSEFMFARLAGEICDEYEAVLEQANLWRSGSSNDQPANEWEQLKPETLTDVA</sequence>
<accession>A0A6V8KPQ7</accession>
<evidence type="ECO:0000313" key="3">
    <source>
        <dbReference type="EMBL" id="GFJ85834.1"/>
    </source>
</evidence>
<dbReference type="RefSeq" id="WP_173071103.1">
    <property type="nucleotide sequence ID" value="NZ_BAABGO010000002.1"/>
</dbReference>
<name>A0A6V8KPQ7_9ACTN</name>
<feature type="region of interest" description="Disordered" evidence="1">
    <location>
        <begin position="237"/>
        <end position="259"/>
    </location>
</feature>
<keyword evidence="2" id="KW-0472">Membrane</keyword>
<dbReference type="Proteomes" id="UP000482800">
    <property type="component" value="Unassembled WGS sequence"/>
</dbReference>
<keyword evidence="2" id="KW-1133">Transmembrane helix</keyword>
<comment type="caution">
    <text evidence="3">The sequence shown here is derived from an EMBL/GenBank/DDBJ whole genome shotgun (WGS) entry which is preliminary data.</text>
</comment>
<dbReference type="EMBL" id="BLPF01000004">
    <property type="protein sequence ID" value="GFJ85834.1"/>
    <property type="molecule type" value="Genomic_DNA"/>
</dbReference>
<dbReference type="InterPro" id="IPR045728">
    <property type="entry name" value="DUF6082"/>
</dbReference>
<evidence type="ECO:0000313" key="4">
    <source>
        <dbReference type="Proteomes" id="UP000482800"/>
    </source>
</evidence>
<dbReference type="Pfam" id="PF19560">
    <property type="entry name" value="DUF6082"/>
    <property type="match status" value="1"/>
</dbReference>
<keyword evidence="4" id="KW-1185">Reference proteome</keyword>
<evidence type="ECO:0000256" key="2">
    <source>
        <dbReference type="SAM" id="Phobius"/>
    </source>
</evidence>
<evidence type="ECO:0000256" key="1">
    <source>
        <dbReference type="SAM" id="MobiDB-lite"/>
    </source>
</evidence>
<feature type="transmembrane region" description="Helical" evidence="2">
    <location>
        <begin position="12"/>
        <end position="40"/>
    </location>
</feature>
<protein>
    <submittedName>
        <fullName evidence="3">Uncharacterized protein</fullName>
    </submittedName>
</protein>
<keyword evidence="2" id="KW-0812">Transmembrane</keyword>
<gene>
    <name evidence="3" type="ORF">Phou_100140</name>
</gene>
<dbReference type="AlphaFoldDB" id="A0A6V8KPQ7"/>
<organism evidence="3 4">
    <name type="scientific">Phytohabitans houttuyneae</name>
    <dbReference type="NCBI Taxonomy" id="1076126"/>
    <lineage>
        <taxon>Bacteria</taxon>
        <taxon>Bacillati</taxon>
        <taxon>Actinomycetota</taxon>
        <taxon>Actinomycetes</taxon>
        <taxon>Micromonosporales</taxon>
        <taxon>Micromonosporaceae</taxon>
    </lineage>
</organism>